<name>A0A2P2IHU2_RHIMU</name>
<evidence type="ECO:0000256" key="1">
    <source>
        <dbReference type="SAM" id="MobiDB-lite"/>
    </source>
</evidence>
<proteinExistence type="predicted"/>
<feature type="region of interest" description="Disordered" evidence="1">
    <location>
        <begin position="58"/>
        <end position="77"/>
    </location>
</feature>
<reference evidence="2" key="1">
    <citation type="submission" date="2018-02" db="EMBL/GenBank/DDBJ databases">
        <title>Rhizophora mucronata_Transcriptome.</title>
        <authorList>
            <person name="Meera S.P."/>
            <person name="Sreeshan A."/>
            <person name="Augustine A."/>
        </authorList>
    </citation>
    <scope>NUCLEOTIDE SEQUENCE</scope>
    <source>
        <tissue evidence="2">Leaf</tissue>
    </source>
</reference>
<dbReference type="EMBL" id="GGEC01000316">
    <property type="protein sequence ID" value="MBW80799.1"/>
    <property type="molecule type" value="Transcribed_RNA"/>
</dbReference>
<sequence length="77" mass="8757">MNFPSQGNFCHLFLTESEGNIEERTGKSGRFRRLVIRSDGVRLGRGINERDGRLRDVDFDHRRGAPEEGLAQREGSP</sequence>
<protein>
    <submittedName>
        <fullName evidence="2">Uncharacterized protein</fullName>
    </submittedName>
</protein>
<accession>A0A2P2IHU2</accession>
<organism evidence="2">
    <name type="scientific">Rhizophora mucronata</name>
    <name type="common">Asiatic mangrove</name>
    <dbReference type="NCBI Taxonomy" id="61149"/>
    <lineage>
        <taxon>Eukaryota</taxon>
        <taxon>Viridiplantae</taxon>
        <taxon>Streptophyta</taxon>
        <taxon>Embryophyta</taxon>
        <taxon>Tracheophyta</taxon>
        <taxon>Spermatophyta</taxon>
        <taxon>Magnoliopsida</taxon>
        <taxon>eudicotyledons</taxon>
        <taxon>Gunneridae</taxon>
        <taxon>Pentapetalae</taxon>
        <taxon>rosids</taxon>
        <taxon>fabids</taxon>
        <taxon>Malpighiales</taxon>
        <taxon>Rhizophoraceae</taxon>
        <taxon>Rhizophora</taxon>
    </lineage>
</organism>
<evidence type="ECO:0000313" key="2">
    <source>
        <dbReference type="EMBL" id="MBW80799.1"/>
    </source>
</evidence>
<dbReference type="AlphaFoldDB" id="A0A2P2IHU2"/>